<sequence length="319" mass="36083">MCTTIGFSHNNGQVFGRTLELGVVLDNKVLFVPKGYQIVETDTQIYESTYNTLGSGFFEIISFGDGINEAGLMGSNNFFPGYASFSKEKVTGMINTTTSHAFDFLLTRCKSIEEVRKEAKKINLVEKILDQESSANHFFFMDTDGNKLVLEPKNGKLIAYDNPYGVLTNAPNFPWHQTNLKNFINLKPENTKEAYINGTKITQFGEGTEMLSLPGDFTPPSRFVRAAYYVSNTDKNLDRHAAILQGFRILSQFDIPEGAIIDPIEKHKDETLYTSIFDTEKSSYHVKCHTNINIQSFYLEDFKNDTQVKFIELAKTMDI</sequence>
<keyword evidence="2 4" id="KW-0378">Hydrolase</keyword>
<proteinExistence type="inferred from homology"/>
<dbReference type="Gene3D" id="3.60.60.10">
    <property type="entry name" value="Penicillin V Acylase, Chain A"/>
    <property type="match status" value="1"/>
</dbReference>
<dbReference type="SUPFAM" id="SSF56235">
    <property type="entry name" value="N-terminal nucleophile aminohydrolases (Ntn hydrolases)"/>
    <property type="match status" value="1"/>
</dbReference>
<organism evidence="4 5">
    <name type="scientific">Jeotgalibaca dankookensis</name>
    <dbReference type="NCBI Taxonomy" id="708126"/>
    <lineage>
        <taxon>Bacteria</taxon>
        <taxon>Bacillati</taxon>
        <taxon>Bacillota</taxon>
        <taxon>Bacilli</taxon>
        <taxon>Lactobacillales</taxon>
        <taxon>Carnobacteriaceae</taxon>
        <taxon>Jeotgalibaca</taxon>
    </lineage>
</organism>
<dbReference type="InterPro" id="IPR029055">
    <property type="entry name" value="Ntn_hydrolases_N"/>
</dbReference>
<dbReference type="EC" id="3.5.1.11" evidence="4"/>
<name>A0A1S6IPX6_9LACT</name>
<dbReference type="KEGG" id="jda:BW727_101237"/>
<comment type="similarity">
    <text evidence="1">Belongs to the peptidase C59 family.</text>
</comment>
<dbReference type="Proteomes" id="UP000188993">
    <property type="component" value="Chromosome"/>
</dbReference>
<dbReference type="Pfam" id="PF02275">
    <property type="entry name" value="CBAH"/>
    <property type="match status" value="1"/>
</dbReference>
<evidence type="ECO:0000256" key="2">
    <source>
        <dbReference type="ARBA" id="ARBA00022801"/>
    </source>
</evidence>
<dbReference type="AlphaFoldDB" id="A0A1S6IPX6"/>
<reference evidence="4 5" key="1">
    <citation type="journal article" date="2014" name="Int. J. Syst. Evol. Microbiol.">
        <title>Jeotgalibaca dankookensis gen. nov., sp. nov., a member of the family Carnobacteriaceae, isolated from seujeot (Korean traditional food).</title>
        <authorList>
            <person name="Lee D.G."/>
            <person name="Trujillo M.E."/>
            <person name="Kang H."/>
            <person name="Ahn T.Y."/>
        </authorList>
    </citation>
    <scope>NUCLEOTIDE SEQUENCE [LARGE SCALE GENOMIC DNA]</scope>
    <source>
        <strain evidence="4 5">EX-07</strain>
    </source>
</reference>
<accession>A0A1S6IPX6</accession>
<dbReference type="InterPro" id="IPR029132">
    <property type="entry name" value="CBAH/NAAA_C"/>
</dbReference>
<evidence type="ECO:0000313" key="4">
    <source>
        <dbReference type="EMBL" id="AQS53604.1"/>
    </source>
</evidence>
<dbReference type="GO" id="GO:0008953">
    <property type="term" value="F:penicillin amidase activity"/>
    <property type="evidence" value="ECO:0007669"/>
    <property type="project" value="UniProtKB-EC"/>
</dbReference>
<dbReference type="EMBL" id="CP019728">
    <property type="protein sequence ID" value="AQS53604.1"/>
    <property type="molecule type" value="Genomic_DNA"/>
</dbReference>
<dbReference type="InterPro" id="IPR052193">
    <property type="entry name" value="Peptidase_C59"/>
</dbReference>
<dbReference type="RefSeq" id="WP_062468838.1">
    <property type="nucleotide sequence ID" value="NZ_BBYN01000009.1"/>
</dbReference>
<dbReference type="OrthoDB" id="9794717at2"/>
<dbReference type="PANTHER" id="PTHR35527">
    <property type="entry name" value="CHOLOYLGLYCINE HYDROLASE"/>
    <property type="match status" value="1"/>
</dbReference>
<dbReference type="PANTHER" id="PTHR35527:SF2">
    <property type="entry name" value="HYDROLASE"/>
    <property type="match status" value="1"/>
</dbReference>
<gene>
    <name evidence="4" type="ORF">BW727_101237</name>
</gene>
<evidence type="ECO:0000256" key="1">
    <source>
        <dbReference type="ARBA" id="ARBA00006625"/>
    </source>
</evidence>
<keyword evidence="5" id="KW-1185">Reference proteome</keyword>
<evidence type="ECO:0000313" key="5">
    <source>
        <dbReference type="Proteomes" id="UP000188993"/>
    </source>
</evidence>
<feature type="domain" description="Choloylglycine hydrolase/NAAA C-terminal" evidence="3">
    <location>
        <begin position="2"/>
        <end position="304"/>
    </location>
</feature>
<protein>
    <submittedName>
        <fullName evidence="4">Penicillin acylase</fullName>
        <ecNumber evidence="4">3.5.1.11</ecNumber>
    </submittedName>
</protein>
<evidence type="ECO:0000259" key="3">
    <source>
        <dbReference type="Pfam" id="PF02275"/>
    </source>
</evidence>